<dbReference type="InterPro" id="IPR050248">
    <property type="entry name" value="Polysacc_deacetylase_ArnD"/>
</dbReference>
<dbReference type="PROSITE" id="PS51677">
    <property type="entry name" value="NODB"/>
    <property type="match status" value="1"/>
</dbReference>
<feature type="compositionally biased region" description="Pro residues" evidence="1">
    <location>
        <begin position="68"/>
        <end position="77"/>
    </location>
</feature>
<evidence type="ECO:0000256" key="2">
    <source>
        <dbReference type="SAM" id="SignalP"/>
    </source>
</evidence>
<accession>A0A238Y8B9</accession>
<dbReference type="GO" id="GO:0016810">
    <property type="term" value="F:hydrolase activity, acting on carbon-nitrogen (but not peptide) bonds"/>
    <property type="evidence" value="ECO:0007669"/>
    <property type="project" value="InterPro"/>
</dbReference>
<evidence type="ECO:0000313" key="4">
    <source>
        <dbReference type="EMBL" id="SNR66589.1"/>
    </source>
</evidence>
<keyword evidence="5" id="KW-1185">Reference proteome</keyword>
<dbReference type="RefSeq" id="WP_089271774.1">
    <property type="nucleotide sequence ID" value="NZ_FZOC01000001.1"/>
</dbReference>
<dbReference type="PANTHER" id="PTHR10587:SF137">
    <property type="entry name" value="4-DEOXY-4-FORMAMIDO-L-ARABINOSE-PHOSPHOUNDECAPRENOL DEFORMYLASE ARND-RELATED"/>
    <property type="match status" value="1"/>
</dbReference>
<proteinExistence type="predicted"/>
<feature type="region of interest" description="Disordered" evidence="1">
    <location>
        <begin position="54"/>
        <end position="77"/>
    </location>
</feature>
<feature type="chain" id="PRO_5012850874" evidence="2">
    <location>
        <begin position="29"/>
        <end position="353"/>
    </location>
</feature>
<name>A0A238Y8B9_9BACT</name>
<dbReference type="AlphaFoldDB" id="A0A238Y8B9"/>
<evidence type="ECO:0000256" key="1">
    <source>
        <dbReference type="SAM" id="MobiDB-lite"/>
    </source>
</evidence>
<gene>
    <name evidence="4" type="ORF">SAMN04488503_0724</name>
</gene>
<dbReference type="Proteomes" id="UP000198324">
    <property type="component" value="Unassembled WGS sequence"/>
</dbReference>
<evidence type="ECO:0000313" key="5">
    <source>
        <dbReference type="Proteomes" id="UP000198324"/>
    </source>
</evidence>
<dbReference type="EMBL" id="FZOC01000001">
    <property type="protein sequence ID" value="SNR66589.1"/>
    <property type="molecule type" value="Genomic_DNA"/>
</dbReference>
<protein>
    <submittedName>
        <fullName evidence="4">Peptidoglycan/xylan/chitin deacetylase, PgdA/CDA1 family</fullName>
    </submittedName>
</protein>
<dbReference type="PANTHER" id="PTHR10587">
    <property type="entry name" value="GLYCOSYL TRANSFERASE-RELATED"/>
    <property type="match status" value="1"/>
</dbReference>
<keyword evidence="2" id="KW-0732">Signal</keyword>
<sequence length="353" mass="38338">MPSIGSRLYPLLLAALLASFAMPGNGLAADMLNETGLLGLWTPAKLAGTDADRVVGPVGEPDATAPEPLSPLPPRPAPTPRHMRGCIRRVALPAEKKLVALTFDLCERANNIAGFENRIVALLRRENARATFFAGGKWMRSHPEAAMQLMADPRFEIGNHAWTHGNLALMTREEIGKQMLLTEQQHANLLAELGGKAVTAGLADRMARVPQSLTLMRLPYGRSSELALNTLADMGYAVIQWDVEGERDEERHSPRELADRILTLARPGSIVLLHANAVPHKTYELLKLLLPGLRNKGFSTATVGELLALGRPEAVRDGYFTVPGDNSKYDAMFPGKGTLKPDPARPFVHAPVP</sequence>
<dbReference type="OrthoDB" id="9784220at2"/>
<dbReference type="GO" id="GO:0005975">
    <property type="term" value="P:carbohydrate metabolic process"/>
    <property type="evidence" value="ECO:0007669"/>
    <property type="project" value="InterPro"/>
</dbReference>
<dbReference type="InterPro" id="IPR011330">
    <property type="entry name" value="Glyco_hydro/deAcase_b/a-brl"/>
</dbReference>
<organism evidence="4 5">
    <name type="scientific">Humidesulfovibrio mexicanus</name>
    <dbReference type="NCBI Taxonomy" id="147047"/>
    <lineage>
        <taxon>Bacteria</taxon>
        <taxon>Pseudomonadati</taxon>
        <taxon>Thermodesulfobacteriota</taxon>
        <taxon>Desulfovibrionia</taxon>
        <taxon>Desulfovibrionales</taxon>
        <taxon>Desulfovibrionaceae</taxon>
        <taxon>Humidesulfovibrio</taxon>
    </lineage>
</organism>
<dbReference type="Pfam" id="PF01522">
    <property type="entry name" value="Polysacc_deac_1"/>
    <property type="match status" value="1"/>
</dbReference>
<feature type="domain" description="NodB homology" evidence="3">
    <location>
        <begin position="97"/>
        <end position="301"/>
    </location>
</feature>
<evidence type="ECO:0000259" key="3">
    <source>
        <dbReference type="PROSITE" id="PS51677"/>
    </source>
</evidence>
<dbReference type="Gene3D" id="3.20.20.370">
    <property type="entry name" value="Glycoside hydrolase/deacetylase"/>
    <property type="match status" value="1"/>
</dbReference>
<feature type="signal peptide" evidence="2">
    <location>
        <begin position="1"/>
        <end position="28"/>
    </location>
</feature>
<reference evidence="4 5" key="1">
    <citation type="submission" date="2017-06" db="EMBL/GenBank/DDBJ databases">
        <authorList>
            <person name="Kim H.J."/>
            <person name="Triplett B.A."/>
        </authorList>
    </citation>
    <scope>NUCLEOTIDE SEQUENCE [LARGE SCALE GENOMIC DNA]</scope>
    <source>
        <strain evidence="4 5">DSM 13116</strain>
    </source>
</reference>
<dbReference type="InterPro" id="IPR002509">
    <property type="entry name" value="NODB_dom"/>
</dbReference>
<dbReference type="SUPFAM" id="SSF88713">
    <property type="entry name" value="Glycoside hydrolase/deacetylase"/>
    <property type="match status" value="1"/>
</dbReference>